<keyword evidence="1" id="KW-0812">Transmembrane</keyword>
<dbReference type="EMBL" id="JADGJW010000181">
    <property type="protein sequence ID" value="KAJ3222312.1"/>
    <property type="molecule type" value="Genomic_DNA"/>
</dbReference>
<gene>
    <name evidence="2" type="ORF">HK099_002462</name>
</gene>
<keyword evidence="1" id="KW-1133">Transmembrane helix</keyword>
<keyword evidence="3" id="KW-1185">Reference proteome</keyword>
<dbReference type="AlphaFoldDB" id="A0AAD5Y0R8"/>
<reference evidence="2" key="1">
    <citation type="submission" date="2020-05" db="EMBL/GenBank/DDBJ databases">
        <title>Phylogenomic resolution of chytrid fungi.</title>
        <authorList>
            <person name="Stajich J.E."/>
            <person name="Amses K."/>
            <person name="Simmons R."/>
            <person name="Seto K."/>
            <person name="Myers J."/>
            <person name="Bonds A."/>
            <person name="Quandt C.A."/>
            <person name="Barry K."/>
            <person name="Liu P."/>
            <person name="Grigoriev I."/>
            <person name="Longcore J.E."/>
            <person name="James T.Y."/>
        </authorList>
    </citation>
    <scope>NUCLEOTIDE SEQUENCE</scope>
    <source>
        <strain evidence="2">JEL0476</strain>
    </source>
</reference>
<evidence type="ECO:0000313" key="3">
    <source>
        <dbReference type="Proteomes" id="UP001211065"/>
    </source>
</evidence>
<feature type="transmembrane region" description="Helical" evidence="1">
    <location>
        <begin position="97"/>
        <end position="117"/>
    </location>
</feature>
<accession>A0AAD5Y0R8</accession>
<keyword evidence="1" id="KW-0472">Membrane</keyword>
<feature type="transmembrane region" description="Helical" evidence="1">
    <location>
        <begin position="205"/>
        <end position="224"/>
    </location>
</feature>
<feature type="transmembrane region" description="Helical" evidence="1">
    <location>
        <begin position="67"/>
        <end position="85"/>
    </location>
</feature>
<evidence type="ECO:0000256" key="1">
    <source>
        <dbReference type="SAM" id="Phobius"/>
    </source>
</evidence>
<dbReference type="Proteomes" id="UP001211065">
    <property type="component" value="Unassembled WGS sequence"/>
</dbReference>
<evidence type="ECO:0000313" key="2">
    <source>
        <dbReference type="EMBL" id="KAJ3222312.1"/>
    </source>
</evidence>
<feature type="transmembrane region" description="Helical" evidence="1">
    <location>
        <begin position="137"/>
        <end position="155"/>
    </location>
</feature>
<comment type="caution">
    <text evidence="2">The sequence shown here is derived from an EMBL/GenBank/DDBJ whole genome shotgun (WGS) entry which is preliminary data.</text>
</comment>
<sequence length="262" mass="31357">MKEKVYIKSIDNKKEAKEISEEEETLKQLADDTIKSETKGMFSFPVFKQINFLFKLFFTKKFISHRLGGLNYLIQWFLALGWWIYDYDSFKDSLLIWSLPLSGVFQSLNAMSVFWFLPKNTKETGYFSDKKTMSYSFIKENSFFALLLLFQFTYFNNYFFEIYKKTFIFELIFVFLPYFFRPLWPKTSFRDSKGKENKSEKNFGFYSYAIVVTKCVYVWGVNLGKHFFGFYLNYVRFLNRLNEDHKKSLYLSLIFGCAAVSD</sequence>
<name>A0AAD5Y0R8_9FUNG</name>
<feature type="transmembrane region" description="Helical" evidence="1">
    <location>
        <begin position="167"/>
        <end position="184"/>
    </location>
</feature>
<organism evidence="2 3">
    <name type="scientific">Clydaea vesicula</name>
    <dbReference type="NCBI Taxonomy" id="447962"/>
    <lineage>
        <taxon>Eukaryota</taxon>
        <taxon>Fungi</taxon>
        <taxon>Fungi incertae sedis</taxon>
        <taxon>Chytridiomycota</taxon>
        <taxon>Chytridiomycota incertae sedis</taxon>
        <taxon>Chytridiomycetes</taxon>
        <taxon>Lobulomycetales</taxon>
        <taxon>Lobulomycetaceae</taxon>
        <taxon>Clydaea</taxon>
    </lineage>
</organism>
<protein>
    <submittedName>
        <fullName evidence="2">Uncharacterized protein</fullName>
    </submittedName>
</protein>
<proteinExistence type="predicted"/>